<dbReference type="InterPro" id="IPR004797">
    <property type="entry name" value="Competence_ComEC/Rec2"/>
</dbReference>
<dbReference type="KEGG" id="csd:Clst_1993"/>
<dbReference type="InterPro" id="IPR035681">
    <property type="entry name" value="ComA-like_MBL"/>
</dbReference>
<evidence type="ECO:0000313" key="9">
    <source>
        <dbReference type="Proteomes" id="UP000011220"/>
    </source>
</evidence>
<feature type="transmembrane region" description="Helical" evidence="6">
    <location>
        <begin position="245"/>
        <end position="267"/>
    </location>
</feature>
<dbReference type="KEGG" id="css:Cst_c20870"/>
<dbReference type="GO" id="GO:0005886">
    <property type="term" value="C:plasma membrane"/>
    <property type="evidence" value="ECO:0007669"/>
    <property type="project" value="UniProtKB-SubCell"/>
</dbReference>
<feature type="transmembrane region" description="Helical" evidence="6">
    <location>
        <begin position="48"/>
        <end position="70"/>
    </location>
</feature>
<feature type="transmembrane region" description="Helical" evidence="6">
    <location>
        <begin position="403"/>
        <end position="429"/>
    </location>
</feature>
<evidence type="ECO:0000259" key="7">
    <source>
        <dbReference type="SMART" id="SM00849"/>
    </source>
</evidence>
<sequence length="789" mass="87965">MMKRPMLQASVAYCSGIVLACLIHHIFIILLIVPATIFLFLYGRKRKVVFSTSFLLCGTFISFGFVNYAYQYTLLSEPLIPYYENNVTITGYISDAYKVKNGRITFEFHIEKINHSEENTGRKILVNVYNVKNAADYSLGTGLILNGVLKNPPGSRNPGGFDYRNYLYTRRIAAIISLNENMVEKTRFVKKLPLKRFGLELREYIVNSLERNLSGEKAALIAAMLTGYRENLTETMENAFSASGLTHIMAVSGANLAFLIFPLLWIFSMVGLDRRTGSVMAIPFIFLYLLITGMEASVLRASVMAMLLLLGRALYRKVELVNSVAIAVLVLLAINPFMFFDVGFQLSVGATLGLGILYKRIEKIFPDKIPGIITETLSATMSAQAGVLPVLIMHFNKVSLISLLSNLLVVPVTGFATTFGAVCVVLHAVHPLLGKATGYVLEAVSHLILYVTDKCASVPWAEIYLPDWSYGAVFLYYVLIFLWGIYGINFFRKNKSAVIACAFVTGIVLLIQGIIPKPLKVIFTDVGQGDCIFIRTPEGRNFLIDGGGTYNEDETGYHGKRIILPMLMHEKVSHIDMALVTHAHSDHMGGILTLIEVFNVKSVGLPAYPDAETDFVRLINLCKDRNIPVYFFGEGDIIGFDNYTVFEVLNPPSSEIDIYGNLNNTSICGMLRFKDLSILFTGDIETEAERLLLKYGDHIDCDILKVAHHGGKESTTREFLDLAKPEVAVISAGSNNYGHPSDEVIERLSLKEARIYITKESGAVIVLSNGKNYRLKPWVKERKYTFWPD</sequence>
<dbReference type="AlphaFoldDB" id="L7VLJ4"/>
<dbReference type="InterPro" id="IPR004477">
    <property type="entry name" value="ComEC_N"/>
</dbReference>
<dbReference type="PANTHER" id="PTHR30619:SF1">
    <property type="entry name" value="RECOMBINATION PROTEIN 2"/>
    <property type="match status" value="1"/>
</dbReference>
<keyword evidence="4 6" id="KW-1133">Transmembrane helix</keyword>
<evidence type="ECO:0000256" key="4">
    <source>
        <dbReference type="ARBA" id="ARBA00022989"/>
    </source>
</evidence>
<organism evidence="8 9">
    <name type="scientific">Thermoclostridium stercorarium (strain ATCC 35414 / DSM 8532 / NCIMB 11754)</name>
    <name type="common">Clostridium stercorarium</name>
    <dbReference type="NCBI Taxonomy" id="1121335"/>
    <lineage>
        <taxon>Bacteria</taxon>
        <taxon>Bacillati</taxon>
        <taxon>Bacillota</taxon>
        <taxon>Clostridia</taxon>
        <taxon>Eubacteriales</taxon>
        <taxon>Oscillospiraceae</taxon>
        <taxon>Thermoclostridium</taxon>
    </lineage>
</organism>
<dbReference type="CDD" id="cd07731">
    <property type="entry name" value="ComA-like_MBL-fold"/>
    <property type="match status" value="1"/>
</dbReference>
<dbReference type="InterPro" id="IPR036866">
    <property type="entry name" value="RibonucZ/Hydroxyglut_hydro"/>
</dbReference>
<dbReference type="PANTHER" id="PTHR30619">
    <property type="entry name" value="DNA INTERNALIZATION/COMPETENCE PROTEIN COMEC/REC2"/>
    <property type="match status" value="1"/>
</dbReference>
<comment type="subcellular location">
    <subcellularLocation>
        <location evidence="1">Cell membrane</location>
        <topology evidence="1">Multi-pass membrane protein</topology>
    </subcellularLocation>
</comment>
<accession>L7VLJ4</accession>
<dbReference type="GO" id="GO:0030420">
    <property type="term" value="P:establishment of competence for transformation"/>
    <property type="evidence" value="ECO:0007669"/>
    <property type="project" value="InterPro"/>
</dbReference>
<feature type="transmembrane region" description="Helical" evidence="6">
    <location>
        <begin position="497"/>
        <end position="515"/>
    </location>
</feature>
<dbReference type="InterPro" id="IPR052159">
    <property type="entry name" value="Competence_DNA_uptake"/>
</dbReference>
<evidence type="ECO:0000256" key="2">
    <source>
        <dbReference type="ARBA" id="ARBA00022475"/>
    </source>
</evidence>
<dbReference type="InterPro" id="IPR025405">
    <property type="entry name" value="DUF4131"/>
</dbReference>
<evidence type="ECO:0000256" key="6">
    <source>
        <dbReference type="SAM" id="Phobius"/>
    </source>
</evidence>
<keyword evidence="3 6" id="KW-0812">Transmembrane</keyword>
<proteinExistence type="predicted"/>
<dbReference type="Gene3D" id="3.60.15.10">
    <property type="entry name" value="Ribonuclease Z/Hydroxyacylglutathione hydrolase-like"/>
    <property type="match status" value="1"/>
</dbReference>
<dbReference type="eggNOG" id="COG0658">
    <property type="taxonomic scope" value="Bacteria"/>
</dbReference>
<dbReference type="Pfam" id="PF13567">
    <property type="entry name" value="DUF4131"/>
    <property type="match status" value="1"/>
</dbReference>
<protein>
    <submittedName>
        <fullName evidence="8">ComE operon protein 3</fullName>
    </submittedName>
</protein>
<feature type="transmembrane region" description="Helical" evidence="6">
    <location>
        <begin position="12"/>
        <end position="42"/>
    </location>
</feature>
<dbReference type="EMBL" id="CP004044">
    <property type="protein sequence ID" value="AGC69060.1"/>
    <property type="molecule type" value="Genomic_DNA"/>
</dbReference>
<evidence type="ECO:0000256" key="3">
    <source>
        <dbReference type="ARBA" id="ARBA00022692"/>
    </source>
</evidence>
<gene>
    <name evidence="8" type="primary">comEC2</name>
    <name evidence="8" type="ordered locus">Cst_c20870</name>
</gene>
<evidence type="ECO:0000256" key="1">
    <source>
        <dbReference type="ARBA" id="ARBA00004651"/>
    </source>
</evidence>
<feature type="transmembrane region" description="Helical" evidence="6">
    <location>
        <begin position="320"/>
        <end position="338"/>
    </location>
</feature>
<dbReference type="InterPro" id="IPR001279">
    <property type="entry name" value="Metallo-B-lactamas"/>
</dbReference>
<name>L7VLJ4_THES1</name>
<evidence type="ECO:0000256" key="5">
    <source>
        <dbReference type="ARBA" id="ARBA00023136"/>
    </source>
</evidence>
<feature type="transmembrane region" description="Helical" evidence="6">
    <location>
        <begin position="279"/>
        <end position="299"/>
    </location>
</feature>
<dbReference type="PROSITE" id="PS51257">
    <property type="entry name" value="PROKAR_LIPOPROTEIN"/>
    <property type="match status" value="1"/>
</dbReference>
<dbReference type="NCBIfam" id="TIGR00361">
    <property type="entry name" value="ComEC_Rec2"/>
    <property type="match status" value="1"/>
</dbReference>
<evidence type="ECO:0000313" key="8">
    <source>
        <dbReference type="EMBL" id="AGC69060.1"/>
    </source>
</evidence>
<keyword evidence="5 6" id="KW-0472">Membrane</keyword>
<keyword evidence="9" id="KW-1185">Reference proteome</keyword>
<dbReference type="STRING" id="1121335.Cst_c20870"/>
<dbReference type="RefSeq" id="WP_015359739.1">
    <property type="nucleotide sequence ID" value="NC_020134.1"/>
</dbReference>
<dbReference type="Pfam" id="PF00753">
    <property type="entry name" value="Lactamase_B"/>
    <property type="match status" value="1"/>
</dbReference>
<keyword evidence="2" id="KW-1003">Cell membrane</keyword>
<dbReference type="PATRIC" id="fig|1121335.3.peg.2094"/>
<feature type="transmembrane region" description="Helical" evidence="6">
    <location>
        <begin position="468"/>
        <end position="485"/>
    </location>
</feature>
<reference evidence="8 9" key="1">
    <citation type="journal article" date="2013" name="Genome Announc.">
        <title>Complete genome sequence of Clostridium stercorarium subsp. stercorarium strain DSM 8532, a thermophilic degrader of plant cell wall fibers.</title>
        <authorList>
            <person name="Poehlein A."/>
            <person name="Zverlov V.V."/>
            <person name="Daniel R."/>
            <person name="Schwarz W.H."/>
            <person name="Liebl W."/>
        </authorList>
    </citation>
    <scope>NUCLEOTIDE SEQUENCE [LARGE SCALE GENOMIC DNA]</scope>
    <source>
        <strain evidence="9">ATCC 35414 / DSM 8532 / NCIMB 11754</strain>
    </source>
</reference>
<dbReference type="SMART" id="SM00849">
    <property type="entry name" value="Lactamase_B"/>
    <property type="match status" value="1"/>
</dbReference>
<dbReference type="SUPFAM" id="SSF56281">
    <property type="entry name" value="Metallo-hydrolase/oxidoreductase"/>
    <property type="match status" value="1"/>
</dbReference>
<dbReference type="NCBIfam" id="TIGR00360">
    <property type="entry name" value="ComEC_N-term"/>
    <property type="match status" value="1"/>
</dbReference>
<dbReference type="Proteomes" id="UP000011220">
    <property type="component" value="Chromosome"/>
</dbReference>
<dbReference type="Pfam" id="PF03772">
    <property type="entry name" value="Competence"/>
    <property type="match status" value="1"/>
</dbReference>
<feature type="domain" description="Metallo-beta-lactamase" evidence="7">
    <location>
        <begin position="528"/>
        <end position="734"/>
    </location>
</feature>
<dbReference type="eggNOG" id="COG2333">
    <property type="taxonomic scope" value="Bacteria"/>
</dbReference>